<feature type="compositionally biased region" description="Low complexity" evidence="1">
    <location>
        <begin position="278"/>
        <end position="291"/>
    </location>
</feature>
<feature type="compositionally biased region" description="Basic residues" evidence="1">
    <location>
        <begin position="89"/>
        <end position="108"/>
    </location>
</feature>
<proteinExistence type="predicted"/>
<keyword evidence="2" id="KW-1185">Reference proteome</keyword>
<feature type="compositionally biased region" description="Basic and acidic residues" evidence="1">
    <location>
        <begin position="163"/>
        <end position="178"/>
    </location>
</feature>
<dbReference type="STRING" id="1561998.A0A1I7V1I2"/>
<name>A0A1I7V1I2_9PELO</name>
<evidence type="ECO:0000313" key="2">
    <source>
        <dbReference type="Proteomes" id="UP000095282"/>
    </source>
</evidence>
<evidence type="ECO:0000256" key="1">
    <source>
        <dbReference type="SAM" id="MobiDB-lite"/>
    </source>
</evidence>
<dbReference type="eggNOG" id="ENOG502TGV7">
    <property type="taxonomic scope" value="Eukaryota"/>
</dbReference>
<dbReference type="PANTHER" id="PTHR38630">
    <property type="entry name" value="PROTEIN CBG12780"/>
    <property type="match status" value="1"/>
</dbReference>
<accession>A0A1I7V1I2</accession>
<feature type="compositionally biased region" description="Low complexity" evidence="1">
    <location>
        <begin position="134"/>
        <end position="146"/>
    </location>
</feature>
<sequence length="392" mass="43701">MLGSNLGKKVTAGIVQEKYKQFLKNKPEEKQKQLTPEERKQAKRAEMRKRGIFVKADDPDETPTIMEKIDGPSQPMIYILPEKPTVWKTSKKKGGAKKNKSRKGRKHSEKSPKTDLSISAGPQKKKAKKEKKASNVVNSLPSSSSSTTENDQSIPVSKRKKSAEKSRKSAESDVDPKSVAKPKLSSKEQIQEKKIEGVKSEEKVSEKIPEGVSKEADQKSEKEEKSGEVGKVPSIPTLDQKDALKSPTTAIPNPPTTDEKGPNENPLSKTDSDAKIGSENTTISSTSSNPSLVDSQKKNISAPIAESQPNAFDKLDDDEFEKMTSDADEKEMLKLAPRLLKVAKKHAAIEKCLTPAENEVLAKFSPENRNWMQLFWPFWIRHWINNRLFAEE</sequence>
<reference evidence="3" key="1">
    <citation type="submission" date="2016-11" db="UniProtKB">
        <authorList>
            <consortium name="WormBaseParasite"/>
        </authorList>
    </citation>
    <scope>IDENTIFICATION</scope>
</reference>
<feature type="compositionally biased region" description="Basic and acidic residues" evidence="1">
    <location>
        <begin position="185"/>
        <end position="228"/>
    </location>
</feature>
<dbReference type="PANTHER" id="PTHR38630:SF1">
    <property type="entry name" value="DEK_C DOMAIN-CONTAINING PROTEIN-RELATED"/>
    <property type="match status" value="1"/>
</dbReference>
<dbReference type="AlphaFoldDB" id="A0A1I7V1I2"/>
<dbReference type="Proteomes" id="UP000095282">
    <property type="component" value="Unplaced"/>
</dbReference>
<organism evidence="2 3">
    <name type="scientific">Caenorhabditis tropicalis</name>
    <dbReference type="NCBI Taxonomy" id="1561998"/>
    <lineage>
        <taxon>Eukaryota</taxon>
        <taxon>Metazoa</taxon>
        <taxon>Ecdysozoa</taxon>
        <taxon>Nematoda</taxon>
        <taxon>Chromadorea</taxon>
        <taxon>Rhabditida</taxon>
        <taxon>Rhabditina</taxon>
        <taxon>Rhabditomorpha</taxon>
        <taxon>Rhabditoidea</taxon>
        <taxon>Rhabditidae</taxon>
        <taxon>Peloderinae</taxon>
        <taxon>Caenorhabditis</taxon>
    </lineage>
</organism>
<feature type="compositionally biased region" description="Basic and acidic residues" evidence="1">
    <location>
        <begin position="19"/>
        <end position="49"/>
    </location>
</feature>
<dbReference type="WBParaSite" id="Csp11.Scaffold630.g21465.t1">
    <property type="protein sequence ID" value="Csp11.Scaffold630.g21465.t1"/>
    <property type="gene ID" value="Csp11.Scaffold630.g21465"/>
</dbReference>
<evidence type="ECO:0000313" key="3">
    <source>
        <dbReference type="WBParaSite" id="Csp11.Scaffold630.g21465.t1"/>
    </source>
</evidence>
<protein>
    <submittedName>
        <fullName evidence="3">Glutamic acid-rich protein-like</fullName>
    </submittedName>
</protein>
<feature type="region of interest" description="Disordered" evidence="1">
    <location>
        <begin position="19"/>
        <end position="313"/>
    </location>
</feature>